<dbReference type="EMBL" id="CP000667">
    <property type="protein sequence ID" value="ABP53052.1"/>
    <property type="molecule type" value="Genomic_DNA"/>
</dbReference>
<evidence type="ECO:0000313" key="4">
    <source>
        <dbReference type="Proteomes" id="UP000000235"/>
    </source>
</evidence>
<evidence type="ECO:0008006" key="5">
    <source>
        <dbReference type="Google" id="ProtNLM"/>
    </source>
</evidence>
<dbReference type="PATRIC" id="fig|369723.5.peg.575"/>
<proteinExistence type="predicted"/>
<dbReference type="InterPro" id="IPR018891">
    <property type="entry name" value="AIPR_C"/>
</dbReference>
<dbReference type="Proteomes" id="UP000000235">
    <property type="component" value="Chromosome"/>
</dbReference>
<dbReference type="AlphaFoldDB" id="A4X2F2"/>
<dbReference type="eggNOG" id="ENOG502Z7VT">
    <property type="taxonomic scope" value="Bacteria"/>
</dbReference>
<evidence type="ECO:0000313" key="3">
    <source>
        <dbReference type="EMBL" id="ABP53052.1"/>
    </source>
</evidence>
<dbReference type="HOGENOM" id="CLU_019647_0_0_11"/>
<sequence>MAEPDVSAYAHGLIEDVRAQAEIEGCDLHEAFTQLMLDQLAADGHTEDAVAVHFKDHGVEVSGYGAATDDRSLDLFLTYYSPRADDDHKIGRADVEAAFRRLENFLSHCLRGTLARRDPSSEVVAMRDAVTDKFGRVESIRLVLVTNARSVARDAVAPMSFEGRHVTRELWDLRRLANWSASGNKAEPIVAEFPAGLPCLATPRTDEDYSVLLAIVPARGLADLYSTHGARLLELNVRSFLQVRGAVNRGILDTLRGNPERFLAYNNGIAATASRVDFENTPSGQRVIRRIHGLQIVNGGQTTATIHHAYRYKVDVDAAHVQMKLTVVSPDRLDDIVPQISAYSNTQNRVTASDLKANSAFHVDVERIMRTLWAPPSASHPHDTHWFYERARGQYANALTREGTPARQKVFKAANPPAQKFTKSDLAKFEHSWARQPHLVSLGAEKNFTLFSQRLDEHPPAVDKQYCRHLVAKAILFRKVDKLVARQNFGGYKANIVTYTVAKLVQATRGRVDLDHIWRTQDLTSALQDAVTDLSMLVHKVITSPPEGRTNVGEWTKRPECWSAVQDLDWTPPPALEAELVDLDTYSTNMDLIRGTAATDWTDLAAWGAETGYLDAEHRRSSAEIAQALDQGWDPAGKYIRGALEAMRQGRRNGFRRVNGF</sequence>
<dbReference type="KEGG" id="stp:Strop_0571"/>
<dbReference type="STRING" id="369723.Strop_0571"/>
<accession>A4X2F2</accession>
<dbReference type="InterPro" id="IPR055101">
    <property type="entry name" value="AIPR_N"/>
</dbReference>
<keyword evidence="4" id="KW-1185">Reference proteome</keyword>
<feature type="domain" description="Abortive phage infection protein C-terminal" evidence="1">
    <location>
        <begin position="233"/>
        <end position="546"/>
    </location>
</feature>
<evidence type="ECO:0000259" key="1">
    <source>
        <dbReference type="Pfam" id="PF10592"/>
    </source>
</evidence>
<dbReference type="RefSeq" id="WP_011904486.1">
    <property type="nucleotide sequence ID" value="NC_009380.1"/>
</dbReference>
<dbReference type="Pfam" id="PF22879">
    <property type="entry name" value="AIPR_N"/>
    <property type="match status" value="1"/>
</dbReference>
<dbReference type="Pfam" id="PF10592">
    <property type="entry name" value="AIPR"/>
    <property type="match status" value="1"/>
</dbReference>
<organism evidence="3 4">
    <name type="scientific">Salinispora tropica (strain ATCC BAA-916 / DSM 44818 / JCM 13857 / NBRC 105044 / CNB-440)</name>
    <dbReference type="NCBI Taxonomy" id="369723"/>
    <lineage>
        <taxon>Bacteria</taxon>
        <taxon>Bacillati</taxon>
        <taxon>Actinomycetota</taxon>
        <taxon>Actinomycetes</taxon>
        <taxon>Micromonosporales</taxon>
        <taxon>Micromonosporaceae</taxon>
        <taxon>Salinispora</taxon>
    </lineage>
</organism>
<evidence type="ECO:0000259" key="2">
    <source>
        <dbReference type="Pfam" id="PF22879"/>
    </source>
</evidence>
<feature type="domain" description="Abortive infection phage resistance protein N-terminal" evidence="2">
    <location>
        <begin position="32"/>
        <end position="177"/>
    </location>
</feature>
<name>A4X2F2_SALTO</name>
<reference evidence="4" key="1">
    <citation type="journal article" date="2007" name="Proc. Natl. Acad. Sci. U.S.A.">
        <title>Genome sequencing reveals complex secondary metabolome in the marine actinomycete Salinispora tropica.</title>
        <authorList>
            <person name="Udwary D.W."/>
            <person name="Zeigler L."/>
            <person name="Asolkar R.N."/>
            <person name="Singan V."/>
            <person name="Lapidus A."/>
            <person name="Fenical W."/>
            <person name="Jensen P.R."/>
            <person name="Moore B.S."/>
        </authorList>
    </citation>
    <scope>NUCLEOTIDE SEQUENCE [LARGE SCALE GENOMIC DNA]</scope>
    <source>
        <strain evidence="4">ATCC BAA-916 / DSM 44818 / CNB-440</strain>
    </source>
</reference>
<protein>
    <recommendedName>
        <fullName evidence="5">Abortive phage resistance protein</fullName>
    </recommendedName>
</protein>
<gene>
    <name evidence="3" type="ordered locus">Strop_0571</name>
</gene>